<feature type="transmembrane region" description="Helical" evidence="2">
    <location>
        <begin position="12"/>
        <end position="30"/>
    </location>
</feature>
<name>A6WAI3_KINRD</name>
<evidence type="ECO:0000256" key="1">
    <source>
        <dbReference type="SAM" id="MobiDB-lite"/>
    </source>
</evidence>
<dbReference type="OrthoDB" id="3633662at2"/>
<proteinExistence type="predicted"/>
<keyword evidence="2" id="KW-0472">Membrane</keyword>
<keyword evidence="2" id="KW-0812">Transmembrane</keyword>
<dbReference type="RefSeq" id="WP_012087960.1">
    <property type="nucleotide sequence ID" value="NC_009664.2"/>
</dbReference>
<gene>
    <name evidence="3" type="ordered locus">Krad_2342</name>
</gene>
<evidence type="ECO:0000313" key="3">
    <source>
        <dbReference type="EMBL" id="ABS03822.1"/>
    </source>
</evidence>
<keyword evidence="2" id="KW-1133">Transmembrane helix</keyword>
<feature type="region of interest" description="Disordered" evidence="1">
    <location>
        <begin position="60"/>
        <end position="80"/>
    </location>
</feature>
<organism evidence="3 4">
    <name type="scientific">Kineococcus radiotolerans (strain ATCC BAA-149 / DSM 14245 / SRS30216)</name>
    <dbReference type="NCBI Taxonomy" id="266940"/>
    <lineage>
        <taxon>Bacteria</taxon>
        <taxon>Bacillati</taxon>
        <taxon>Actinomycetota</taxon>
        <taxon>Actinomycetes</taxon>
        <taxon>Kineosporiales</taxon>
        <taxon>Kineosporiaceae</taxon>
        <taxon>Kineococcus</taxon>
    </lineage>
</organism>
<keyword evidence="4" id="KW-1185">Reference proteome</keyword>
<protein>
    <submittedName>
        <fullName evidence="3">Uncharacterized protein</fullName>
    </submittedName>
</protein>
<evidence type="ECO:0000256" key="2">
    <source>
        <dbReference type="SAM" id="Phobius"/>
    </source>
</evidence>
<dbReference type="eggNOG" id="ENOG502ZNRF">
    <property type="taxonomic scope" value="Bacteria"/>
</dbReference>
<dbReference type="Proteomes" id="UP000001116">
    <property type="component" value="Chromosome"/>
</dbReference>
<dbReference type="EMBL" id="CP000750">
    <property type="protein sequence ID" value="ABS03822.1"/>
    <property type="molecule type" value="Genomic_DNA"/>
</dbReference>
<evidence type="ECO:0000313" key="4">
    <source>
        <dbReference type="Proteomes" id="UP000001116"/>
    </source>
</evidence>
<sequence>MRYRFKPSKPAAVLGAFVGAGMLVFGISSFKDTDSRPFMIFWCLVVVAIVVFNLWSAFSTKGSSGSFEATDDEHDHRPRR</sequence>
<dbReference type="KEGG" id="kra:Krad_2342"/>
<dbReference type="HOGENOM" id="CLU_2679554_0_0_11"/>
<feature type="transmembrane region" description="Helical" evidence="2">
    <location>
        <begin position="36"/>
        <end position="55"/>
    </location>
</feature>
<reference evidence="4" key="1">
    <citation type="journal article" date="2008" name="PLoS ONE">
        <title>Survival in nuclear waste, extreme resistance, and potential applications gleaned from the genome sequence of Kineococcus radiotolerans SRS30216.</title>
        <authorList>
            <person name="Bagwell C.E."/>
            <person name="Bhat S."/>
            <person name="Hawkins G.M."/>
            <person name="Smith B.W."/>
            <person name="Biswas T."/>
            <person name="Hoover T.R."/>
            <person name="Saunders E."/>
            <person name="Han C.S."/>
            <person name="Tsodikov O.V."/>
            <person name="Shimkets L.J."/>
        </authorList>
    </citation>
    <scope>NUCLEOTIDE SEQUENCE [LARGE SCALE GENOMIC DNA]</scope>
    <source>
        <strain evidence="4">ATCC BAA-149 / DSM 14245 / SRS30216</strain>
    </source>
</reference>
<dbReference type="AlphaFoldDB" id="A6WAI3"/>
<accession>A6WAI3</accession>